<feature type="non-terminal residue" evidence="2">
    <location>
        <position position="296"/>
    </location>
</feature>
<dbReference type="OrthoDB" id="1112565at2759"/>
<evidence type="ECO:0000313" key="2">
    <source>
        <dbReference type="EMBL" id="OAX30716.1"/>
    </source>
</evidence>
<evidence type="ECO:0000256" key="1">
    <source>
        <dbReference type="SAM" id="MobiDB-lite"/>
    </source>
</evidence>
<keyword evidence="3" id="KW-1185">Reference proteome</keyword>
<name>A0A1B7MDP7_9AGAM</name>
<reference evidence="2 3" key="1">
    <citation type="submission" date="2016-06" db="EMBL/GenBank/DDBJ databases">
        <title>Comparative genomics of the ectomycorrhizal sister species Rhizopogon vinicolor and Rhizopogon vesiculosus (Basidiomycota: Boletales) reveals a divergence of the mating type B locus.</title>
        <authorList>
            <consortium name="DOE Joint Genome Institute"/>
            <person name="Mujic A.B."/>
            <person name="Kuo A."/>
            <person name="Tritt A."/>
            <person name="Lipzen A."/>
            <person name="Chen C."/>
            <person name="Johnson J."/>
            <person name="Sharma A."/>
            <person name="Barry K."/>
            <person name="Grigoriev I.V."/>
            <person name="Spatafora J.W."/>
        </authorList>
    </citation>
    <scope>NUCLEOTIDE SEQUENCE [LARGE SCALE GENOMIC DNA]</scope>
    <source>
        <strain evidence="2 3">AM-OR11-026</strain>
    </source>
</reference>
<protein>
    <submittedName>
        <fullName evidence="2">Uncharacterized protein</fullName>
    </submittedName>
</protein>
<sequence length="296" mass="31745">MSPSTDSDAGLAYVDDSDDDTLVVVPLDIRKSSAPSSTNKVKFPIVEGGQPSSPAQKPPSRTASTSSATSYSTSRTVNAGPGRACSASSVTHTTMRSGGALERAMETLIEEGASVSVLASGLMLASLAGTSGRVISGKPNRSNTVPAPVSSEHRPPKLLARSCTNPHHPHVHSERVGVTGEMARVRERERCGRRIRMDGGNVMCEWCWKNMYLPKCRRCNLSIEKQAVSSSDGQLNDKEFYVFDEKLLCAHHYHEANDSLCTAVSCRQPIEGPCAVTHGGKRYHLSISCANSRMGV</sequence>
<feature type="region of interest" description="Disordered" evidence="1">
    <location>
        <begin position="30"/>
        <end position="91"/>
    </location>
</feature>
<dbReference type="InParanoid" id="A0A1B7MDP7"/>
<dbReference type="AlphaFoldDB" id="A0A1B7MDP7"/>
<dbReference type="STRING" id="1314800.A0A1B7MDP7"/>
<proteinExistence type="predicted"/>
<dbReference type="Gene3D" id="2.10.110.10">
    <property type="entry name" value="Cysteine Rich Protein"/>
    <property type="match status" value="1"/>
</dbReference>
<evidence type="ECO:0000313" key="3">
    <source>
        <dbReference type="Proteomes" id="UP000092154"/>
    </source>
</evidence>
<gene>
    <name evidence="2" type="ORF">K503DRAFT_788282</name>
</gene>
<dbReference type="EMBL" id="KV450035">
    <property type="protein sequence ID" value="OAX30716.1"/>
    <property type="molecule type" value="Genomic_DNA"/>
</dbReference>
<feature type="compositionally biased region" description="Low complexity" evidence="1">
    <location>
        <begin position="60"/>
        <end position="76"/>
    </location>
</feature>
<organism evidence="2 3">
    <name type="scientific">Rhizopogon vinicolor AM-OR11-026</name>
    <dbReference type="NCBI Taxonomy" id="1314800"/>
    <lineage>
        <taxon>Eukaryota</taxon>
        <taxon>Fungi</taxon>
        <taxon>Dikarya</taxon>
        <taxon>Basidiomycota</taxon>
        <taxon>Agaricomycotina</taxon>
        <taxon>Agaricomycetes</taxon>
        <taxon>Agaricomycetidae</taxon>
        <taxon>Boletales</taxon>
        <taxon>Suillineae</taxon>
        <taxon>Rhizopogonaceae</taxon>
        <taxon>Rhizopogon</taxon>
    </lineage>
</organism>
<dbReference type="Proteomes" id="UP000092154">
    <property type="component" value="Unassembled WGS sequence"/>
</dbReference>
<accession>A0A1B7MDP7</accession>
<feature type="region of interest" description="Disordered" evidence="1">
    <location>
        <begin position="135"/>
        <end position="155"/>
    </location>
</feature>